<proteinExistence type="predicted"/>
<dbReference type="FunCoup" id="A0A2J7Q5N1">
    <property type="interactions" value="2343"/>
</dbReference>
<keyword evidence="3" id="KW-0175">Coiled coil</keyword>
<sequence>MKASSIWSMAVHGKMFRICNVVGQYRNILLNRHTSSLYQQNAGLKKSVEEKLGLPPKPKKPLTPYFRFMAQIRPAIVQKNPQAKLTDIAKLAGTEWGKADSSVREQLQAEYKREMVDYMAAQVKYNQKLTDEQHEEIKKAKIEIAELKERRLLKKKKKELGKPKRPLSAFLLFMTEKKDERGTQSFKDWQIQMQNEWEKLYEEQKSAYMARSRKLFEEYKREIQIWEEKMIRLGHIDVVRNEALIQPKRQGTSVSQRSRGSEE</sequence>
<comment type="caution">
    <text evidence="5">The sequence shown here is derived from an EMBL/GenBank/DDBJ whole genome shotgun (WGS) entry which is preliminary data.</text>
</comment>
<protein>
    <recommendedName>
        <fullName evidence="4">HMG box domain-containing protein</fullName>
    </recommendedName>
</protein>
<feature type="DNA-binding region" description="HMG box" evidence="2">
    <location>
        <begin position="163"/>
        <end position="227"/>
    </location>
</feature>
<dbReference type="GO" id="GO:0003677">
    <property type="term" value="F:DNA binding"/>
    <property type="evidence" value="ECO:0007669"/>
    <property type="project" value="UniProtKB-UniRule"/>
</dbReference>
<dbReference type="PANTHER" id="PTHR48112:SF22">
    <property type="entry name" value="MITOCHONDRIAL TRANSCRIPTION FACTOR A, ISOFORM B"/>
    <property type="match status" value="1"/>
</dbReference>
<evidence type="ECO:0000256" key="2">
    <source>
        <dbReference type="PROSITE-ProRule" id="PRU00267"/>
    </source>
</evidence>
<dbReference type="STRING" id="105785.A0A2J7Q5N1"/>
<keyword evidence="6" id="KW-1185">Reference proteome</keyword>
<dbReference type="GO" id="GO:0005634">
    <property type="term" value="C:nucleus"/>
    <property type="evidence" value="ECO:0007669"/>
    <property type="project" value="UniProtKB-UniRule"/>
</dbReference>
<feature type="coiled-coil region" evidence="3">
    <location>
        <begin position="130"/>
        <end position="157"/>
    </location>
</feature>
<dbReference type="Proteomes" id="UP000235965">
    <property type="component" value="Unassembled WGS sequence"/>
</dbReference>
<evidence type="ECO:0000313" key="5">
    <source>
        <dbReference type="EMBL" id="PNF23875.1"/>
    </source>
</evidence>
<dbReference type="PANTHER" id="PTHR48112">
    <property type="entry name" value="HIGH MOBILITY GROUP PROTEIN DSP1"/>
    <property type="match status" value="1"/>
</dbReference>
<name>A0A2J7Q5N1_9NEOP</name>
<dbReference type="OrthoDB" id="5550281at2759"/>
<organism evidence="5 6">
    <name type="scientific">Cryptotermes secundus</name>
    <dbReference type="NCBI Taxonomy" id="105785"/>
    <lineage>
        <taxon>Eukaryota</taxon>
        <taxon>Metazoa</taxon>
        <taxon>Ecdysozoa</taxon>
        <taxon>Arthropoda</taxon>
        <taxon>Hexapoda</taxon>
        <taxon>Insecta</taxon>
        <taxon>Pterygota</taxon>
        <taxon>Neoptera</taxon>
        <taxon>Polyneoptera</taxon>
        <taxon>Dictyoptera</taxon>
        <taxon>Blattodea</taxon>
        <taxon>Blattoidea</taxon>
        <taxon>Termitoidae</taxon>
        <taxon>Kalotermitidae</taxon>
        <taxon>Cryptotermitinae</taxon>
        <taxon>Cryptotermes</taxon>
    </lineage>
</organism>
<dbReference type="Pfam" id="PF09011">
    <property type="entry name" value="HMG_box_2"/>
    <property type="match status" value="1"/>
</dbReference>
<feature type="domain" description="HMG box" evidence="4">
    <location>
        <begin position="58"/>
        <end position="126"/>
    </location>
</feature>
<dbReference type="InterPro" id="IPR036910">
    <property type="entry name" value="HMG_box_dom_sf"/>
</dbReference>
<dbReference type="PROSITE" id="PS50118">
    <property type="entry name" value="HMG_BOX_2"/>
    <property type="match status" value="2"/>
</dbReference>
<dbReference type="SUPFAM" id="SSF47095">
    <property type="entry name" value="HMG-box"/>
    <property type="match status" value="2"/>
</dbReference>
<feature type="DNA-binding region" description="HMG box" evidence="2">
    <location>
        <begin position="58"/>
        <end position="126"/>
    </location>
</feature>
<dbReference type="Gene3D" id="1.10.30.10">
    <property type="entry name" value="High mobility group box domain"/>
    <property type="match status" value="2"/>
</dbReference>
<feature type="domain" description="HMG box" evidence="4">
    <location>
        <begin position="163"/>
        <end position="227"/>
    </location>
</feature>
<dbReference type="Pfam" id="PF00505">
    <property type="entry name" value="HMG_box"/>
    <property type="match status" value="1"/>
</dbReference>
<dbReference type="InterPro" id="IPR009071">
    <property type="entry name" value="HMG_box_dom"/>
</dbReference>
<evidence type="ECO:0000313" key="6">
    <source>
        <dbReference type="Proteomes" id="UP000235965"/>
    </source>
</evidence>
<dbReference type="InterPro" id="IPR050342">
    <property type="entry name" value="HMGB"/>
</dbReference>
<dbReference type="InParanoid" id="A0A2J7Q5N1"/>
<keyword evidence="2" id="KW-0539">Nucleus</keyword>
<dbReference type="AlphaFoldDB" id="A0A2J7Q5N1"/>
<reference evidence="5 6" key="1">
    <citation type="submission" date="2017-12" db="EMBL/GenBank/DDBJ databases">
        <title>Hemimetabolous genomes reveal molecular basis of termite eusociality.</title>
        <authorList>
            <person name="Harrison M.C."/>
            <person name="Jongepier E."/>
            <person name="Robertson H.M."/>
            <person name="Arning N."/>
            <person name="Bitard-Feildel T."/>
            <person name="Chao H."/>
            <person name="Childers C.P."/>
            <person name="Dinh H."/>
            <person name="Doddapaneni H."/>
            <person name="Dugan S."/>
            <person name="Gowin J."/>
            <person name="Greiner C."/>
            <person name="Han Y."/>
            <person name="Hu H."/>
            <person name="Hughes D.S.T."/>
            <person name="Huylmans A.-K."/>
            <person name="Kemena C."/>
            <person name="Kremer L.P.M."/>
            <person name="Lee S.L."/>
            <person name="Lopez-Ezquerra A."/>
            <person name="Mallet L."/>
            <person name="Monroy-Kuhn J.M."/>
            <person name="Moser A."/>
            <person name="Murali S.C."/>
            <person name="Muzny D.M."/>
            <person name="Otani S."/>
            <person name="Piulachs M.-D."/>
            <person name="Poelchau M."/>
            <person name="Qu J."/>
            <person name="Schaub F."/>
            <person name="Wada-Katsumata A."/>
            <person name="Worley K.C."/>
            <person name="Xie Q."/>
            <person name="Ylla G."/>
            <person name="Poulsen M."/>
            <person name="Gibbs R.A."/>
            <person name="Schal C."/>
            <person name="Richards S."/>
            <person name="Belles X."/>
            <person name="Korb J."/>
            <person name="Bornberg-Bauer E."/>
        </authorList>
    </citation>
    <scope>NUCLEOTIDE SEQUENCE [LARGE SCALE GENOMIC DNA]</scope>
    <source>
        <tissue evidence="5">Whole body</tissue>
    </source>
</reference>
<accession>A0A2J7Q5N1</accession>
<dbReference type="SMART" id="SM00398">
    <property type="entry name" value="HMG"/>
    <property type="match status" value="2"/>
</dbReference>
<evidence type="ECO:0000259" key="4">
    <source>
        <dbReference type="PROSITE" id="PS50118"/>
    </source>
</evidence>
<gene>
    <name evidence="5" type="ORF">B7P43_G13727</name>
</gene>
<evidence type="ECO:0000256" key="3">
    <source>
        <dbReference type="SAM" id="Coils"/>
    </source>
</evidence>
<dbReference type="EMBL" id="NEVH01017557">
    <property type="protein sequence ID" value="PNF23875.1"/>
    <property type="molecule type" value="Genomic_DNA"/>
</dbReference>
<evidence type="ECO:0000256" key="1">
    <source>
        <dbReference type="ARBA" id="ARBA00023125"/>
    </source>
</evidence>
<keyword evidence="1 2" id="KW-0238">DNA-binding</keyword>